<feature type="chain" id="PRO_5014496988" evidence="1">
    <location>
        <begin position="23"/>
        <end position="344"/>
    </location>
</feature>
<accession>A0A031K8J0</accession>
<feature type="signal peptide" evidence="1">
    <location>
        <begin position="1"/>
        <end position="22"/>
    </location>
</feature>
<dbReference type="KEGG" id="nre:BES08_03435"/>
<dbReference type="Proteomes" id="UP000024329">
    <property type="component" value="Unassembled WGS sequence"/>
</dbReference>
<dbReference type="Pfam" id="PF04338">
    <property type="entry name" value="DUF481"/>
    <property type="match status" value="1"/>
</dbReference>
<dbReference type="SUPFAM" id="SSF56935">
    <property type="entry name" value="Porins"/>
    <property type="match status" value="1"/>
</dbReference>
<dbReference type="EMBL" id="CP017075">
    <property type="protein sequence ID" value="AOR75904.1"/>
    <property type="molecule type" value="Genomic_DNA"/>
</dbReference>
<evidence type="ECO:0000313" key="2">
    <source>
        <dbReference type="EMBL" id="AOR75904.1"/>
    </source>
</evidence>
<dbReference type="EMBL" id="JFYZ01000001">
    <property type="protein sequence ID" value="EZP84912.1"/>
    <property type="molecule type" value="Genomic_DNA"/>
</dbReference>
<evidence type="ECO:0000313" key="5">
    <source>
        <dbReference type="Proteomes" id="UP000094626"/>
    </source>
</evidence>
<reference evidence="2" key="2">
    <citation type="submission" date="2016-08" db="EMBL/GenBank/DDBJ databases">
        <authorList>
            <person name="Seilhamer J.J."/>
        </authorList>
    </citation>
    <scope>NUCLEOTIDE SEQUENCE [LARGE SCALE GENOMIC DNA]</scope>
    <source>
        <strain evidence="2">SA1</strain>
    </source>
</reference>
<evidence type="ECO:0000313" key="3">
    <source>
        <dbReference type="EMBL" id="EZP84912.1"/>
    </source>
</evidence>
<protein>
    <submittedName>
        <fullName evidence="3">Putative salt-induced outer membrane protein</fullName>
    </submittedName>
</protein>
<evidence type="ECO:0000256" key="1">
    <source>
        <dbReference type="SAM" id="SignalP"/>
    </source>
</evidence>
<keyword evidence="5" id="KW-1185">Reference proteome</keyword>
<dbReference type="eggNOG" id="COG3137">
    <property type="taxonomic scope" value="Bacteria"/>
</dbReference>
<dbReference type="RefSeq" id="WP_036523023.1">
    <property type="nucleotide sequence ID" value="NZ_CP017075.1"/>
</dbReference>
<dbReference type="InterPro" id="IPR007433">
    <property type="entry name" value="DUF481"/>
</dbReference>
<dbReference type="PATRIC" id="fig|158500.4.peg.692"/>
<dbReference type="Proteomes" id="UP000094626">
    <property type="component" value="Chromosome"/>
</dbReference>
<name>A0A031K8J0_9SPHN</name>
<evidence type="ECO:0000313" key="4">
    <source>
        <dbReference type="Proteomes" id="UP000024329"/>
    </source>
</evidence>
<reference evidence="3 4" key="1">
    <citation type="submission" date="2014-03" db="EMBL/GenBank/DDBJ databases">
        <title>Whole genome sequence of Novosphingobium resinovorum KF1.</title>
        <authorList>
            <person name="Gan H.M."/>
            <person name="Gan H.Y."/>
            <person name="Chew T.H."/>
            <person name="Savka M.A."/>
        </authorList>
    </citation>
    <scope>NUCLEOTIDE SEQUENCE [LARGE SCALE GENOMIC DNA]</scope>
    <source>
        <strain evidence="3 4">KF1</strain>
    </source>
</reference>
<organism evidence="3 4">
    <name type="scientific">Novosphingobium resinovorum</name>
    <dbReference type="NCBI Taxonomy" id="158500"/>
    <lineage>
        <taxon>Bacteria</taxon>
        <taxon>Pseudomonadati</taxon>
        <taxon>Pseudomonadota</taxon>
        <taxon>Alphaproteobacteria</taxon>
        <taxon>Sphingomonadales</taxon>
        <taxon>Sphingomonadaceae</taxon>
        <taxon>Novosphingobium</taxon>
    </lineage>
</organism>
<sequence length="344" mass="38696">MTMLRPVLSGLPVMLLAVPAHAQVHQFDEPLVLVPLPPPPLVLDLPDYPEFVPYVRAERPRLPLAVRALLEAAMKTDDGASVSAMVKFAQQTQPYDKDEIRDMQRVYNDRRAKEIAAKTEAELARIRASGVLELWKGQIEVGAFRSTGNTENFGFTAALKLNRKGIKWEHIIQANADYQEDRDTVTREQYSASYQPRYTLNDGFFTYGRTQYERDRIQGFADRYTLSGGLGYRVLNRPAMTLALEAGPAFRATNYVDDVNQTTWSVLTSIDFDWTINPTIKLTQDASSYIGSDNNTFTSMTAIEAGMMRGLKAKLSYSIEHETRPPSGSLKTDTISRFSLVYGF</sequence>
<dbReference type="OrthoDB" id="7341471at2"/>
<proteinExistence type="predicted"/>
<keyword evidence="1" id="KW-0732">Signal</keyword>
<dbReference type="STRING" id="158500.BES08_03435"/>
<gene>
    <name evidence="2" type="ORF">BES08_03435</name>
    <name evidence="3" type="ORF">BV97_00675</name>
</gene>
<dbReference type="AlphaFoldDB" id="A0A031K8J0"/>
<reference evidence="5" key="3">
    <citation type="journal article" date="2017" name="J. Biotechnol.">
        <title>Complete genome sequence of Novosphingobium resinovorum SA1, a versatile xenobiotic-degrading bacterium capable of utilizing sulfanilic acid.</title>
        <authorList>
            <person name="Hegedus B."/>
            <person name="Kos P.B."/>
            <person name="Balint B."/>
            <person name="Maroti G."/>
            <person name="Gan H.M."/>
            <person name="Perei K."/>
            <person name="Rakhely G."/>
        </authorList>
    </citation>
    <scope>NUCLEOTIDE SEQUENCE [LARGE SCALE GENOMIC DNA]</scope>
    <source>
        <strain evidence="5">SA1</strain>
    </source>
</reference>